<dbReference type="Pfam" id="PF00577">
    <property type="entry name" value="Usher"/>
    <property type="match status" value="1"/>
</dbReference>
<dbReference type="SUPFAM" id="SSF141729">
    <property type="entry name" value="FimD N-terminal domain-like"/>
    <property type="match status" value="1"/>
</dbReference>
<dbReference type="InterPro" id="IPR042186">
    <property type="entry name" value="FimD_plug_dom"/>
</dbReference>
<dbReference type="PANTHER" id="PTHR30451">
    <property type="entry name" value="OUTER MEMBRANE USHER PROTEIN"/>
    <property type="match status" value="1"/>
</dbReference>
<keyword evidence="6 9" id="KW-0732">Signal</keyword>
<dbReference type="InterPro" id="IPR025885">
    <property type="entry name" value="PapC_N"/>
</dbReference>
<dbReference type="Proteomes" id="UP000319979">
    <property type="component" value="Unassembled WGS sequence"/>
</dbReference>
<evidence type="ECO:0000259" key="10">
    <source>
        <dbReference type="Pfam" id="PF13954"/>
    </source>
</evidence>
<dbReference type="EMBL" id="VIOS01000052">
    <property type="protein sequence ID" value="TQP12009.1"/>
    <property type="molecule type" value="Genomic_DNA"/>
</dbReference>
<dbReference type="InterPro" id="IPR000015">
    <property type="entry name" value="Fimb_usher"/>
</dbReference>
<dbReference type="GO" id="GO:0015473">
    <property type="term" value="F:fimbrial usher porin activity"/>
    <property type="evidence" value="ECO:0007669"/>
    <property type="project" value="InterPro"/>
</dbReference>
<dbReference type="InterPro" id="IPR037224">
    <property type="entry name" value="PapC_N_sf"/>
</dbReference>
<dbReference type="Pfam" id="PF13954">
    <property type="entry name" value="PapC_N"/>
    <property type="match status" value="1"/>
</dbReference>
<dbReference type="Gene3D" id="3.10.20.410">
    <property type="match status" value="1"/>
</dbReference>
<keyword evidence="8" id="KW-0998">Cell outer membrane</keyword>
<reference evidence="11 12" key="1">
    <citation type="submission" date="2019-07" db="EMBL/GenBank/DDBJ databases">
        <title>Phenotypic and genotypic antimicrobial resistance traits of Vibrio cholerae non-O1/non-O139 isolated from a large Austrian lake frequently associated with cases of infection.</title>
        <authorList>
            <person name="Lepuschitz S."/>
            <person name="Baron S."/>
            <person name="Larvor E."/>
            <person name="Granier S."/>
            <person name="Pretzer C."/>
            <person name="Mach R.L."/>
            <person name="Farnleitner A.H."/>
            <person name="Ruppitsch W."/>
            <person name="Pleininger S."/>
            <person name="Indra A."/>
            <person name="Kirschner A.K.T."/>
        </authorList>
    </citation>
    <scope>NUCLEOTIDE SEQUENCE [LARGE SCALE GENOMIC DNA]</scope>
    <source>
        <strain evidence="11 12">A12JL36W90</strain>
    </source>
</reference>
<comment type="similarity">
    <text evidence="2">Belongs to the fimbrial export usher family.</text>
</comment>
<comment type="subcellular location">
    <subcellularLocation>
        <location evidence="1">Cell outer membrane</location>
        <topology evidence="1">Multi-pass membrane protein</topology>
    </subcellularLocation>
</comment>
<name>A0A544BZ52_VIBCL</name>
<dbReference type="Gene3D" id="2.60.40.3110">
    <property type="match status" value="1"/>
</dbReference>
<dbReference type="RefSeq" id="WP_142547188.1">
    <property type="nucleotide sequence ID" value="NZ_JAJPEJ010000036.1"/>
</dbReference>
<dbReference type="Gene3D" id="2.60.40.2610">
    <property type="entry name" value="Outer membrane usher protein FimD, plug domain"/>
    <property type="match status" value="1"/>
</dbReference>
<evidence type="ECO:0000256" key="6">
    <source>
        <dbReference type="ARBA" id="ARBA00022729"/>
    </source>
</evidence>
<evidence type="ECO:0000256" key="8">
    <source>
        <dbReference type="ARBA" id="ARBA00023237"/>
    </source>
</evidence>
<feature type="signal peptide" evidence="9">
    <location>
        <begin position="1"/>
        <end position="24"/>
    </location>
</feature>
<feature type="chain" id="PRO_5022014208" evidence="9">
    <location>
        <begin position="25"/>
        <end position="824"/>
    </location>
</feature>
<dbReference type="PANTHER" id="PTHR30451:SF8">
    <property type="entry name" value="FIMBRIAL USHER PROTEIN"/>
    <property type="match status" value="1"/>
</dbReference>
<organism evidence="11 12">
    <name type="scientific">Vibrio cholerae</name>
    <dbReference type="NCBI Taxonomy" id="666"/>
    <lineage>
        <taxon>Bacteria</taxon>
        <taxon>Pseudomonadati</taxon>
        <taxon>Pseudomonadota</taxon>
        <taxon>Gammaproteobacteria</taxon>
        <taxon>Vibrionales</taxon>
        <taxon>Vibrionaceae</taxon>
        <taxon>Vibrio</taxon>
    </lineage>
</organism>
<protein>
    <submittedName>
        <fullName evidence="11">Fimbrial biogenesis outer membrane usher protein</fullName>
    </submittedName>
</protein>
<evidence type="ECO:0000256" key="9">
    <source>
        <dbReference type="SAM" id="SignalP"/>
    </source>
</evidence>
<evidence type="ECO:0000256" key="4">
    <source>
        <dbReference type="ARBA" id="ARBA00022452"/>
    </source>
</evidence>
<comment type="caution">
    <text evidence="11">The sequence shown here is derived from an EMBL/GenBank/DDBJ whole genome shotgun (WGS) entry which is preliminary data.</text>
</comment>
<evidence type="ECO:0000313" key="12">
    <source>
        <dbReference type="Proteomes" id="UP000319979"/>
    </source>
</evidence>
<keyword evidence="5" id="KW-0812">Transmembrane</keyword>
<dbReference type="GO" id="GO:0009297">
    <property type="term" value="P:pilus assembly"/>
    <property type="evidence" value="ECO:0007669"/>
    <property type="project" value="InterPro"/>
</dbReference>
<evidence type="ECO:0000313" key="11">
    <source>
        <dbReference type="EMBL" id="TQP12009.1"/>
    </source>
</evidence>
<sequence>MKRLIVLNIIFASLSMTSSPIVLANEDEEFFDSRFIFTSSENKAEDKDRISRYLESGGALPGKYNVKFYVNEAYVGQAFIEIKEGSEGTVLCKNSDILFSRKVTLVPEAQIQPGIYDCGEIEEKLNARWELDSQTLALSYIIPNKYIDDNKKSLEQRVEETQVDGLLFNYDLSYNDYDKEGGEMSGSLTTQGNVGRVRFYADTYYSESAKDDKFDFSQAYIATPIYSIESELKLGDTYTSGGTLMSGFPIRGVSITSDSDMWSESHKRFIIPVTGTVSENSTIKFYYNDILLATRHVESGPYSFNDIYPPGSGDLKVVEEGQSGRKTVRIISIPSRSSLLPSGTVDFNFSLGNYRYSDNKLGDSVAFFNLGYGLGYITPTFTSVVAEGYYSNEIAVATVGPLGSDLEVNLSHSSYEDSNHNLAYAIKFNQDIYDWLGLNINYYKYLDRDYLTFSEYQSFKDSDEPTTGYYDSRFYLSLNMQVGYRYLNSINLSYSSNEMLRQLDTPEFDTSDVTTESYNVSFYGGLDFYDITYTLTASTSKSFESGDYEPSVFLSFNIPLRFGNDYVSLTSVDTYINRDKDGHYTSGASASGMINQEVNYLVSSQTDWEQNETNSTLTLQGHSNYNQFYGSVSENNLYVSAGGSLGYTRQSGIVASSSRGENPTLVKLGELEGIEQFGSKTNSNGYLMTSNSAYNEKELKLDVGALSGDIYVASSRETFTQGKGTFSVVSFSAEKTINYYMKIHRDGELLEPGALVKTANGYTGYVAVDHSVLISERVLNEMQSTLNLTINSTEECQINLANKDLDDKISSRSKVFNLGDVNCE</sequence>
<accession>A0A544BZ52</accession>
<evidence type="ECO:0000256" key="2">
    <source>
        <dbReference type="ARBA" id="ARBA00008064"/>
    </source>
</evidence>
<keyword evidence="4" id="KW-1134">Transmembrane beta strand</keyword>
<evidence type="ECO:0000256" key="3">
    <source>
        <dbReference type="ARBA" id="ARBA00022448"/>
    </source>
</evidence>
<keyword evidence="7" id="KW-0472">Membrane</keyword>
<evidence type="ECO:0000256" key="1">
    <source>
        <dbReference type="ARBA" id="ARBA00004571"/>
    </source>
</evidence>
<evidence type="ECO:0000256" key="7">
    <source>
        <dbReference type="ARBA" id="ARBA00023136"/>
    </source>
</evidence>
<proteinExistence type="inferred from homology"/>
<evidence type="ECO:0000256" key="5">
    <source>
        <dbReference type="ARBA" id="ARBA00022692"/>
    </source>
</evidence>
<feature type="domain" description="PapC N-terminal" evidence="10">
    <location>
        <begin position="31"/>
        <end position="153"/>
    </location>
</feature>
<gene>
    <name evidence="11" type="ORF">FLM02_13795</name>
</gene>
<dbReference type="GO" id="GO:0009279">
    <property type="term" value="C:cell outer membrane"/>
    <property type="evidence" value="ECO:0007669"/>
    <property type="project" value="UniProtKB-SubCell"/>
</dbReference>
<keyword evidence="3" id="KW-0813">Transport</keyword>
<dbReference type="AlphaFoldDB" id="A0A544BZ52"/>